<proteinExistence type="predicted"/>
<evidence type="ECO:0008006" key="6">
    <source>
        <dbReference type="Google" id="ProtNLM"/>
    </source>
</evidence>
<dbReference type="PANTHER" id="PTHR24171">
    <property type="entry name" value="ANKYRIN REPEAT DOMAIN-CONTAINING PROTEIN 39-RELATED"/>
    <property type="match status" value="1"/>
</dbReference>
<evidence type="ECO:0000256" key="1">
    <source>
        <dbReference type="ARBA" id="ARBA00022737"/>
    </source>
</evidence>
<dbReference type="EMBL" id="BJON01000013">
    <property type="protein sequence ID" value="GED69555.1"/>
    <property type="molecule type" value="Genomic_DNA"/>
</dbReference>
<name>A0ABQ0TNP5_9BACL</name>
<dbReference type="PANTHER" id="PTHR24171:SF10">
    <property type="entry name" value="ANKYRIN REPEAT DOMAIN-CONTAINING PROTEIN 29-LIKE"/>
    <property type="match status" value="1"/>
</dbReference>
<reference evidence="4 5" key="1">
    <citation type="submission" date="2019-06" db="EMBL/GenBank/DDBJ databases">
        <title>Whole genome shotgun sequence of Brevibacillus reuszeri NBRC 15719.</title>
        <authorList>
            <person name="Hosoyama A."/>
            <person name="Uohara A."/>
            <person name="Ohji S."/>
            <person name="Ichikawa N."/>
        </authorList>
    </citation>
    <scope>NUCLEOTIDE SEQUENCE [LARGE SCALE GENOMIC DNA]</scope>
    <source>
        <strain evidence="4 5">NBRC 15719</strain>
    </source>
</reference>
<feature type="repeat" description="ANK" evidence="3">
    <location>
        <begin position="8"/>
        <end position="40"/>
    </location>
</feature>
<evidence type="ECO:0000313" key="4">
    <source>
        <dbReference type="EMBL" id="GED69555.1"/>
    </source>
</evidence>
<evidence type="ECO:0000313" key="5">
    <source>
        <dbReference type="Proteomes" id="UP000319578"/>
    </source>
</evidence>
<dbReference type="PROSITE" id="PS50297">
    <property type="entry name" value="ANK_REP_REGION"/>
    <property type="match status" value="1"/>
</dbReference>
<dbReference type="RefSeq" id="WP_141260973.1">
    <property type="nucleotide sequence ID" value="NZ_BJON01000013.1"/>
</dbReference>
<gene>
    <name evidence="4" type="ORF">BRE01_32570</name>
</gene>
<keyword evidence="1" id="KW-0677">Repeat</keyword>
<comment type="caution">
    <text evidence="4">The sequence shown here is derived from an EMBL/GenBank/DDBJ whole genome shotgun (WGS) entry which is preliminary data.</text>
</comment>
<dbReference type="SUPFAM" id="SSF48403">
    <property type="entry name" value="Ankyrin repeat"/>
    <property type="match status" value="1"/>
</dbReference>
<accession>A0ABQ0TNP5</accession>
<evidence type="ECO:0000256" key="2">
    <source>
        <dbReference type="ARBA" id="ARBA00023043"/>
    </source>
</evidence>
<dbReference type="PROSITE" id="PS50088">
    <property type="entry name" value="ANK_REPEAT"/>
    <property type="match status" value="1"/>
</dbReference>
<sequence>MDARRNDHSMTALHRAAEHGDDEIVRLLLEHGASIDILNEFGGTALNSCIWGSLHTRDSKGDYAAVAESLIEAGVKLPDQVMGSENVRQVLIRHGVRA</sequence>
<dbReference type="Gene3D" id="1.25.40.20">
    <property type="entry name" value="Ankyrin repeat-containing domain"/>
    <property type="match status" value="1"/>
</dbReference>
<dbReference type="InterPro" id="IPR002110">
    <property type="entry name" value="Ankyrin_rpt"/>
</dbReference>
<evidence type="ECO:0000256" key="3">
    <source>
        <dbReference type="PROSITE-ProRule" id="PRU00023"/>
    </source>
</evidence>
<keyword evidence="5" id="KW-1185">Reference proteome</keyword>
<dbReference type="Pfam" id="PF13637">
    <property type="entry name" value="Ank_4"/>
    <property type="match status" value="1"/>
</dbReference>
<keyword evidence="2 3" id="KW-0040">ANK repeat</keyword>
<protein>
    <recommendedName>
        <fullName evidence="6">Ankyrin</fullName>
    </recommendedName>
</protein>
<dbReference type="InterPro" id="IPR036770">
    <property type="entry name" value="Ankyrin_rpt-contain_sf"/>
</dbReference>
<dbReference type="Proteomes" id="UP000319578">
    <property type="component" value="Unassembled WGS sequence"/>
</dbReference>
<dbReference type="SMART" id="SM00248">
    <property type="entry name" value="ANK"/>
    <property type="match status" value="1"/>
</dbReference>
<organism evidence="4 5">
    <name type="scientific">Brevibacillus reuszeri</name>
    <dbReference type="NCBI Taxonomy" id="54915"/>
    <lineage>
        <taxon>Bacteria</taxon>
        <taxon>Bacillati</taxon>
        <taxon>Bacillota</taxon>
        <taxon>Bacilli</taxon>
        <taxon>Bacillales</taxon>
        <taxon>Paenibacillaceae</taxon>
        <taxon>Brevibacillus</taxon>
    </lineage>
</organism>